<dbReference type="InterPro" id="IPR036291">
    <property type="entry name" value="NAD(P)-bd_dom_sf"/>
</dbReference>
<feature type="domain" description="Gfo/Idh/MocA-like oxidoreductase N-terminal" evidence="3">
    <location>
        <begin position="18"/>
        <end position="140"/>
    </location>
</feature>
<dbReference type="GO" id="GO:0000166">
    <property type="term" value="F:nucleotide binding"/>
    <property type="evidence" value="ECO:0007669"/>
    <property type="project" value="InterPro"/>
</dbReference>
<name>A0A8H9L5W7_9DEIO</name>
<dbReference type="AlphaFoldDB" id="A0A8H9L5W7"/>
<comment type="similarity">
    <text evidence="1">Belongs to the Gfo/Idh/MocA family.</text>
</comment>
<accession>A0A8H9L5W7</accession>
<dbReference type="Pfam" id="PF01408">
    <property type="entry name" value="GFO_IDH_MocA"/>
    <property type="match status" value="1"/>
</dbReference>
<dbReference type="InterPro" id="IPR000683">
    <property type="entry name" value="Gfo/Idh/MocA-like_OxRdtase_N"/>
</dbReference>
<dbReference type="Pfam" id="PF22725">
    <property type="entry name" value="GFO_IDH_MocA_C3"/>
    <property type="match status" value="1"/>
</dbReference>
<dbReference type="InterPro" id="IPR050984">
    <property type="entry name" value="Gfo/Idh/MocA_domain"/>
</dbReference>
<dbReference type="SUPFAM" id="SSF55347">
    <property type="entry name" value="Glyceraldehyde-3-phosphate dehydrogenase-like, C-terminal domain"/>
    <property type="match status" value="1"/>
</dbReference>
<evidence type="ECO:0000313" key="6">
    <source>
        <dbReference type="Proteomes" id="UP000600547"/>
    </source>
</evidence>
<dbReference type="Gene3D" id="3.30.360.10">
    <property type="entry name" value="Dihydrodipicolinate Reductase, domain 2"/>
    <property type="match status" value="1"/>
</dbReference>
<evidence type="ECO:0000313" key="5">
    <source>
        <dbReference type="EMBL" id="GGM40471.1"/>
    </source>
</evidence>
<sequence>MPLKPDIAVPEAQDRRVGFALVGIGKLTAEELIPAARTSEHARIAALVSGEADKARGFARALGLGDGDAYTYEQFDELAGRDDVQAVYIVTPNRLHREYATRAARLGKHVLCEKPLGVNAEDARAIVDACREAGVLLMTAYRCQYTPEHWAARDAVQGGTLGEVRLLHSIHAQVEDDPEAWRLKRELAGGGPLPDVGIYSLNTLRFITGQEPEWVFATQHQPEGDPRFREVEASMSALLGFPGGVSATLQTSYAAFKTTSLRAMGEKGSLNMEPAFPYDGLKVQVSSEGGTHEPRFPEYDQFTLEIDHFAQCIRSGDTPWTPGEEGVQDHVVMDALYESARTGQVVRLPTQTRADAFRGTKPKLPQQ</sequence>
<dbReference type="RefSeq" id="WP_110831197.1">
    <property type="nucleotide sequence ID" value="NZ_BMQG01000004.1"/>
</dbReference>
<feature type="domain" description="GFO/IDH/MocA-like oxidoreductase" evidence="4">
    <location>
        <begin position="151"/>
        <end position="270"/>
    </location>
</feature>
<dbReference type="SUPFAM" id="SSF51735">
    <property type="entry name" value="NAD(P)-binding Rossmann-fold domains"/>
    <property type="match status" value="1"/>
</dbReference>
<dbReference type="GO" id="GO:0016491">
    <property type="term" value="F:oxidoreductase activity"/>
    <property type="evidence" value="ECO:0007669"/>
    <property type="project" value="UniProtKB-KW"/>
</dbReference>
<evidence type="ECO:0000256" key="1">
    <source>
        <dbReference type="ARBA" id="ARBA00010928"/>
    </source>
</evidence>
<evidence type="ECO:0000259" key="4">
    <source>
        <dbReference type="Pfam" id="PF22725"/>
    </source>
</evidence>
<evidence type="ECO:0000256" key="2">
    <source>
        <dbReference type="ARBA" id="ARBA00023002"/>
    </source>
</evidence>
<comment type="caution">
    <text evidence="5">The sequence shown here is derived from an EMBL/GenBank/DDBJ whole genome shotgun (WGS) entry which is preliminary data.</text>
</comment>
<dbReference type="Gene3D" id="3.40.50.720">
    <property type="entry name" value="NAD(P)-binding Rossmann-like Domain"/>
    <property type="match status" value="1"/>
</dbReference>
<reference evidence="6" key="1">
    <citation type="journal article" date="2019" name="Int. J. Syst. Evol. Microbiol.">
        <title>The Global Catalogue of Microorganisms (GCM) 10K type strain sequencing project: providing services to taxonomists for standard genome sequencing and annotation.</title>
        <authorList>
            <consortium name="The Broad Institute Genomics Platform"/>
            <consortium name="The Broad Institute Genome Sequencing Center for Infectious Disease"/>
            <person name="Wu L."/>
            <person name="Ma J."/>
        </authorList>
    </citation>
    <scope>NUCLEOTIDE SEQUENCE [LARGE SCALE GENOMIC DNA]</scope>
    <source>
        <strain evidence="6">JCM 31047</strain>
    </source>
</reference>
<dbReference type="InterPro" id="IPR008354">
    <property type="entry name" value="Glc-Fru_OxRdtase_bac"/>
</dbReference>
<protein>
    <submittedName>
        <fullName evidence="5">Glucose-fructose oxidoreductase</fullName>
    </submittedName>
</protein>
<dbReference type="Proteomes" id="UP000600547">
    <property type="component" value="Unassembled WGS sequence"/>
</dbReference>
<organism evidence="5 6">
    <name type="scientific">Deinococcus arenae</name>
    <dbReference type="NCBI Taxonomy" id="1452751"/>
    <lineage>
        <taxon>Bacteria</taxon>
        <taxon>Thermotogati</taxon>
        <taxon>Deinococcota</taxon>
        <taxon>Deinococci</taxon>
        <taxon>Deinococcales</taxon>
        <taxon>Deinococcaceae</taxon>
        <taxon>Deinococcus</taxon>
    </lineage>
</organism>
<dbReference type="PRINTS" id="PR01775">
    <property type="entry name" value="GLFROXRDTASE"/>
</dbReference>
<proteinExistence type="inferred from homology"/>
<keyword evidence="6" id="KW-1185">Reference proteome</keyword>
<gene>
    <name evidence="5" type="ORF">GCM10008956_16170</name>
</gene>
<dbReference type="EMBL" id="BMQG01000004">
    <property type="protein sequence ID" value="GGM40471.1"/>
    <property type="molecule type" value="Genomic_DNA"/>
</dbReference>
<keyword evidence="2" id="KW-0560">Oxidoreductase</keyword>
<dbReference type="InterPro" id="IPR055170">
    <property type="entry name" value="GFO_IDH_MocA-like_dom"/>
</dbReference>
<dbReference type="PANTHER" id="PTHR22604:SF105">
    <property type="entry name" value="TRANS-1,2-DIHYDROBENZENE-1,2-DIOL DEHYDROGENASE"/>
    <property type="match status" value="1"/>
</dbReference>
<evidence type="ECO:0000259" key="3">
    <source>
        <dbReference type="Pfam" id="PF01408"/>
    </source>
</evidence>
<dbReference type="PANTHER" id="PTHR22604">
    <property type="entry name" value="OXIDOREDUCTASES"/>
    <property type="match status" value="1"/>
</dbReference>